<dbReference type="InParanoid" id="A0A1I2EN58"/>
<keyword evidence="4 5" id="KW-0472">Membrane</keyword>
<gene>
    <name evidence="6" type="ORF">SAMN05444380_12332</name>
</gene>
<dbReference type="GO" id="GO:0016020">
    <property type="term" value="C:membrane"/>
    <property type="evidence" value="ECO:0007669"/>
    <property type="project" value="UniProtKB-SubCell"/>
</dbReference>
<proteinExistence type="predicted"/>
<dbReference type="EMBL" id="FONA01000023">
    <property type="protein sequence ID" value="SFE93936.1"/>
    <property type="molecule type" value="Genomic_DNA"/>
</dbReference>
<keyword evidence="2 5" id="KW-0812">Transmembrane</keyword>
<dbReference type="eggNOG" id="COG1286">
    <property type="taxonomic scope" value="Bacteria"/>
</dbReference>
<evidence type="ECO:0000313" key="6">
    <source>
        <dbReference type="EMBL" id="SFE93936.1"/>
    </source>
</evidence>
<dbReference type="PANTHER" id="PTHR37306">
    <property type="entry name" value="COLICIN V PRODUCTION PROTEIN"/>
    <property type="match status" value="1"/>
</dbReference>
<dbReference type="Pfam" id="PF02674">
    <property type="entry name" value="Colicin_V"/>
    <property type="match status" value="1"/>
</dbReference>
<dbReference type="PANTHER" id="PTHR37306:SF1">
    <property type="entry name" value="COLICIN V PRODUCTION PROTEIN"/>
    <property type="match status" value="1"/>
</dbReference>
<dbReference type="OrthoDB" id="9799585at2"/>
<dbReference type="Proteomes" id="UP000181976">
    <property type="component" value="Unassembled WGS sequence"/>
</dbReference>
<protein>
    <submittedName>
        <fullName evidence="6">Membrane protein required for colicin V production</fullName>
    </submittedName>
</protein>
<dbReference type="AlphaFoldDB" id="A0A1I2EN58"/>
<evidence type="ECO:0000256" key="1">
    <source>
        <dbReference type="ARBA" id="ARBA00004141"/>
    </source>
</evidence>
<evidence type="ECO:0000256" key="4">
    <source>
        <dbReference type="ARBA" id="ARBA00023136"/>
    </source>
</evidence>
<evidence type="ECO:0000313" key="7">
    <source>
        <dbReference type="Proteomes" id="UP000181976"/>
    </source>
</evidence>
<sequence>MSYFDIITGIIFIWAGIKGLKNGFVKELAGLTALILGIIMAVQFSDVTSDLISGFINTQYLGIIAFLITFVVVVVIVHLVASLIHMLLEAIALGLINRIIGLIFGVLKAGFIISVVLLGLNAFGLEDNIITPSEQERSKFYGPVKNVAPFFFELMNKDLNDILKAEEEGQTFLTI</sequence>
<comment type="subcellular location">
    <subcellularLocation>
        <location evidence="1">Membrane</location>
        <topology evidence="1">Multi-pass membrane protein</topology>
    </subcellularLocation>
</comment>
<evidence type="ECO:0000256" key="3">
    <source>
        <dbReference type="ARBA" id="ARBA00022989"/>
    </source>
</evidence>
<reference evidence="6 7" key="1">
    <citation type="submission" date="2016-10" db="EMBL/GenBank/DDBJ databases">
        <authorList>
            <person name="de Groot N.N."/>
        </authorList>
    </citation>
    <scope>NUCLEOTIDE SEQUENCE [LARGE SCALE GENOMIC DNA]</scope>
    <source>
        <strain evidence="6 7">DSM 19012</strain>
    </source>
</reference>
<organism evidence="6 7">
    <name type="scientific">Thermophagus xiamenensis</name>
    <dbReference type="NCBI Taxonomy" id="385682"/>
    <lineage>
        <taxon>Bacteria</taxon>
        <taxon>Pseudomonadati</taxon>
        <taxon>Bacteroidota</taxon>
        <taxon>Bacteroidia</taxon>
        <taxon>Marinilabiliales</taxon>
        <taxon>Marinilabiliaceae</taxon>
        <taxon>Thermophagus</taxon>
    </lineage>
</organism>
<dbReference type="RefSeq" id="WP_010528769.1">
    <property type="nucleotide sequence ID" value="NZ_AFSL01000096.1"/>
</dbReference>
<evidence type="ECO:0000256" key="2">
    <source>
        <dbReference type="ARBA" id="ARBA00022692"/>
    </source>
</evidence>
<feature type="transmembrane region" description="Helical" evidence="5">
    <location>
        <begin position="60"/>
        <end position="87"/>
    </location>
</feature>
<keyword evidence="7" id="KW-1185">Reference proteome</keyword>
<dbReference type="STRING" id="385682.SAMN05444380_12332"/>
<feature type="transmembrane region" description="Helical" evidence="5">
    <location>
        <begin position="28"/>
        <end position="45"/>
    </location>
</feature>
<dbReference type="InterPro" id="IPR003825">
    <property type="entry name" value="Colicin-V_CvpA"/>
</dbReference>
<feature type="transmembrane region" description="Helical" evidence="5">
    <location>
        <begin position="99"/>
        <end position="123"/>
    </location>
</feature>
<dbReference type="GO" id="GO:0009403">
    <property type="term" value="P:toxin biosynthetic process"/>
    <property type="evidence" value="ECO:0007669"/>
    <property type="project" value="InterPro"/>
</dbReference>
<keyword evidence="3 5" id="KW-1133">Transmembrane helix</keyword>
<evidence type="ECO:0000256" key="5">
    <source>
        <dbReference type="SAM" id="Phobius"/>
    </source>
</evidence>
<name>A0A1I2EN58_9BACT</name>
<accession>A0A1I2EN58</accession>